<feature type="non-terminal residue" evidence="1">
    <location>
        <position position="1"/>
    </location>
</feature>
<reference evidence="1 2" key="1">
    <citation type="journal article" date="2012" name="Genome Biol.">
        <title>Genome and low-iron response of an oceanic diatom adapted to chronic iron limitation.</title>
        <authorList>
            <person name="Lommer M."/>
            <person name="Specht M."/>
            <person name="Roy A.S."/>
            <person name="Kraemer L."/>
            <person name="Andreson R."/>
            <person name="Gutowska M.A."/>
            <person name="Wolf J."/>
            <person name="Bergner S.V."/>
            <person name="Schilhabel M.B."/>
            <person name="Klostermeier U.C."/>
            <person name="Beiko R.G."/>
            <person name="Rosenstiel P."/>
            <person name="Hippler M."/>
            <person name="Laroche J."/>
        </authorList>
    </citation>
    <scope>NUCLEOTIDE SEQUENCE [LARGE SCALE GENOMIC DNA]</scope>
    <source>
        <strain evidence="1 2">CCMP1005</strain>
    </source>
</reference>
<evidence type="ECO:0000313" key="1">
    <source>
        <dbReference type="EMBL" id="EJK54196.1"/>
    </source>
</evidence>
<name>K0RZN1_THAOC</name>
<organism evidence="1 2">
    <name type="scientific">Thalassiosira oceanica</name>
    <name type="common">Marine diatom</name>
    <dbReference type="NCBI Taxonomy" id="159749"/>
    <lineage>
        <taxon>Eukaryota</taxon>
        <taxon>Sar</taxon>
        <taxon>Stramenopiles</taxon>
        <taxon>Ochrophyta</taxon>
        <taxon>Bacillariophyta</taxon>
        <taxon>Coscinodiscophyceae</taxon>
        <taxon>Thalassiosirophycidae</taxon>
        <taxon>Thalassiosirales</taxon>
        <taxon>Thalassiosiraceae</taxon>
        <taxon>Thalassiosira</taxon>
    </lineage>
</organism>
<comment type="caution">
    <text evidence="1">The sequence shown here is derived from an EMBL/GenBank/DDBJ whole genome shotgun (WGS) entry which is preliminary data.</text>
</comment>
<accession>K0RZN1</accession>
<dbReference type="AlphaFoldDB" id="K0RZN1"/>
<protein>
    <submittedName>
        <fullName evidence="1">Uncharacterized protein</fullName>
    </submittedName>
</protein>
<sequence>KQPRADGELVVLRPLAALREQSQFISLCDANFASPEALPDLPLLAAEGLPGQYLLARAADFHCVRLTQPAPGIAVKGDMEKGGKTSVSRGRRG</sequence>
<evidence type="ECO:0000313" key="2">
    <source>
        <dbReference type="Proteomes" id="UP000266841"/>
    </source>
</evidence>
<dbReference type="EMBL" id="AGNL01036210">
    <property type="protein sequence ID" value="EJK54196.1"/>
    <property type="molecule type" value="Genomic_DNA"/>
</dbReference>
<dbReference type="Proteomes" id="UP000266841">
    <property type="component" value="Unassembled WGS sequence"/>
</dbReference>
<proteinExistence type="predicted"/>
<gene>
    <name evidence="1" type="ORF">THAOC_26237</name>
</gene>
<keyword evidence="2" id="KW-1185">Reference proteome</keyword>